<proteinExistence type="predicted"/>
<comment type="caution">
    <text evidence="1">The sequence shown here is derived from an EMBL/GenBank/DDBJ whole genome shotgun (WGS) entry which is preliminary data.</text>
</comment>
<name>A0A0F9HDT8_9ZZZZ</name>
<reference evidence="1" key="1">
    <citation type="journal article" date="2015" name="Nature">
        <title>Complex archaea that bridge the gap between prokaryotes and eukaryotes.</title>
        <authorList>
            <person name="Spang A."/>
            <person name="Saw J.H."/>
            <person name="Jorgensen S.L."/>
            <person name="Zaremba-Niedzwiedzka K."/>
            <person name="Martijn J."/>
            <person name="Lind A.E."/>
            <person name="van Eijk R."/>
            <person name="Schleper C."/>
            <person name="Guy L."/>
            <person name="Ettema T.J."/>
        </authorList>
    </citation>
    <scope>NUCLEOTIDE SEQUENCE</scope>
</reference>
<sequence>MRGEGETSPLSGETMAGATVRGGDLEILVSGGECGLHTHPTVPHGGLDLVHDGEKMEITKLTIVDGIITELEFTIMAIYEYRCVWAEV</sequence>
<evidence type="ECO:0000313" key="1">
    <source>
        <dbReference type="EMBL" id="KKM01302.1"/>
    </source>
</evidence>
<dbReference type="EMBL" id="LAZR01017231">
    <property type="protein sequence ID" value="KKM01302.1"/>
    <property type="molecule type" value="Genomic_DNA"/>
</dbReference>
<protein>
    <submittedName>
        <fullName evidence="1">Uncharacterized protein</fullName>
    </submittedName>
</protein>
<accession>A0A0F9HDT8</accession>
<gene>
    <name evidence="1" type="ORF">LCGC14_1795780</name>
</gene>
<organism evidence="1">
    <name type="scientific">marine sediment metagenome</name>
    <dbReference type="NCBI Taxonomy" id="412755"/>
    <lineage>
        <taxon>unclassified sequences</taxon>
        <taxon>metagenomes</taxon>
        <taxon>ecological metagenomes</taxon>
    </lineage>
</organism>
<dbReference type="AlphaFoldDB" id="A0A0F9HDT8"/>